<feature type="chain" id="PRO_5041646485" description="Secreted protein" evidence="1">
    <location>
        <begin position="20"/>
        <end position="76"/>
    </location>
</feature>
<keyword evidence="3" id="KW-1185">Reference proteome</keyword>
<evidence type="ECO:0008006" key="4">
    <source>
        <dbReference type="Google" id="ProtNLM"/>
    </source>
</evidence>
<gene>
    <name evidence="2" type="ORF">TIFTF001_006852</name>
</gene>
<sequence length="76" mass="8212">MKEILLLISFFKVVTLTNSSLVSLPLSDHRSLISTSHQNSPLDPKVRAGDGRAKLAQVVCDAGKARALPVSAKKRE</sequence>
<reference evidence="2" key="1">
    <citation type="submission" date="2023-07" db="EMBL/GenBank/DDBJ databases">
        <title>draft genome sequence of fig (Ficus carica).</title>
        <authorList>
            <person name="Takahashi T."/>
            <person name="Nishimura K."/>
        </authorList>
    </citation>
    <scope>NUCLEOTIDE SEQUENCE</scope>
</reference>
<evidence type="ECO:0000313" key="3">
    <source>
        <dbReference type="Proteomes" id="UP001187192"/>
    </source>
</evidence>
<feature type="signal peptide" evidence="1">
    <location>
        <begin position="1"/>
        <end position="19"/>
    </location>
</feature>
<dbReference type="EMBL" id="BTGU01000007">
    <property type="protein sequence ID" value="GMN37498.1"/>
    <property type="molecule type" value="Genomic_DNA"/>
</dbReference>
<keyword evidence="1" id="KW-0732">Signal</keyword>
<accession>A0AA88A1J8</accession>
<dbReference type="AlphaFoldDB" id="A0AA88A1J8"/>
<comment type="caution">
    <text evidence="2">The sequence shown here is derived from an EMBL/GenBank/DDBJ whole genome shotgun (WGS) entry which is preliminary data.</text>
</comment>
<dbReference type="Proteomes" id="UP001187192">
    <property type="component" value="Unassembled WGS sequence"/>
</dbReference>
<evidence type="ECO:0000313" key="2">
    <source>
        <dbReference type="EMBL" id="GMN37498.1"/>
    </source>
</evidence>
<protein>
    <recommendedName>
        <fullName evidence="4">Secreted protein</fullName>
    </recommendedName>
</protein>
<evidence type="ECO:0000256" key="1">
    <source>
        <dbReference type="SAM" id="SignalP"/>
    </source>
</evidence>
<organism evidence="2 3">
    <name type="scientific">Ficus carica</name>
    <name type="common">Common fig</name>
    <dbReference type="NCBI Taxonomy" id="3494"/>
    <lineage>
        <taxon>Eukaryota</taxon>
        <taxon>Viridiplantae</taxon>
        <taxon>Streptophyta</taxon>
        <taxon>Embryophyta</taxon>
        <taxon>Tracheophyta</taxon>
        <taxon>Spermatophyta</taxon>
        <taxon>Magnoliopsida</taxon>
        <taxon>eudicotyledons</taxon>
        <taxon>Gunneridae</taxon>
        <taxon>Pentapetalae</taxon>
        <taxon>rosids</taxon>
        <taxon>fabids</taxon>
        <taxon>Rosales</taxon>
        <taxon>Moraceae</taxon>
        <taxon>Ficeae</taxon>
        <taxon>Ficus</taxon>
    </lineage>
</organism>
<name>A0AA88A1J8_FICCA</name>
<proteinExistence type="predicted"/>